<organism evidence="1 2">
    <name type="scientific">Alteromonas naphthalenivorans</name>
    <dbReference type="NCBI Taxonomy" id="715451"/>
    <lineage>
        <taxon>Bacteria</taxon>
        <taxon>Pseudomonadati</taxon>
        <taxon>Pseudomonadota</taxon>
        <taxon>Gammaproteobacteria</taxon>
        <taxon>Alteromonadales</taxon>
        <taxon>Alteromonadaceae</taxon>
        <taxon>Alteromonas/Salinimonas group</taxon>
        <taxon>Alteromonas</taxon>
    </lineage>
</organism>
<dbReference type="Proteomes" id="UP000000683">
    <property type="component" value="Chromosome"/>
</dbReference>
<protein>
    <submittedName>
        <fullName evidence="1">Uncharacterized protein</fullName>
    </submittedName>
</protein>
<evidence type="ECO:0000313" key="1">
    <source>
        <dbReference type="EMBL" id="AEF02246.1"/>
    </source>
</evidence>
<evidence type="ECO:0000313" key="2">
    <source>
        <dbReference type="Proteomes" id="UP000000683"/>
    </source>
</evidence>
<accession>F5ZC08</accession>
<proteinExistence type="predicted"/>
<name>F5ZC08_ALTNA</name>
<keyword evidence="2" id="KW-1185">Reference proteome</keyword>
<reference evidence="1 2" key="1">
    <citation type="journal article" date="2011" name="J. Bacteriol.">
        <title>Complete genome sequence of the polycyclic aromatic hydrocarbon-degrading bacterium Alteromonas sp. strain SN2.</title>
        <authorList>
            <person name="Jin H.M."/>
            <person name="Jeong H."/>
            <person name="Moon E.J."/>
            <person name="Math R.K."/>
            <person name="Lee K."/>
            <person name="Kim H.J."/>
            <person name="Jeon C.O."/>
            <person name="Oh T.K."/>
            <person name="Kim J.F."/>
        </authorList>
    </citation>
    <scope>NUCLEOTIDE SEQUENCE [LARGE SCALE GENOMIC DNA]</scope>
    <source>
        <strain evidence="2">JCM 17741 / KACC 18427 / KCTC 11700BP / SN2</strain>
    </source>
</reference>
<dbReference type="EMBL" id="CP002339">
    <property type="protein sequence ID" value="AEF02246.1"/>
    <property type="molecule type" value="Genomic_DNA"/>
</dbReference>
<gene>
    <name evidence="1" type="ordered locus">ambt_03480</name>
</gene>
<dbReference type="KEGG" id="alt:ambt_03480"/>
<sequence length="52" mass="6157">MLKGKFSPFMQGEKACIRKASIRRLNALTQVLLNTKKLWPKARAFYKYRLNQ</sequence>
<dbReference type="AlphaFoldDB" id="F5ZC08"/>
<dbReference type="HOGENOM" id="CLU_3076068_0_0_6"/>